<organism evidence="3 4">
    <name type="scientific">Ectopseudomonas oleovorans</name>
    <name type="common">Pseudomonas oleovorans</name>
    <dbReference type="NCBI Taxonomy" id="301"/>
    <lineage>
        <taxon>Bacteria</taxon>
        <taxon>Pseudomonadati</taxon>
        <taxon>Pseudomonadota</taxon>
        <taxon>Gammaproteobacteria</taxon>
        <taxon>Pseudomonadales</taxon>
        <taxon>Pseudomonadaceae</taxon>
        <taxon>Ectopseudomonas</taxon>
    </lineage>
</organism>
<dbReference type="Proteomes" id="UP001161697">
    <property type="component" value="Unassembled WGS sequence"/>
</dbReference>
<protein>
    <submittedName>
        <fullName evidence="3">Phage tail fiber protein</fullName>
    </submittedName>
</protein>
<evidence type="ECO:0000313" key="3">
    <source>
        <dbReference type="EMBL" id="MDH1340567.1"/>
    </source>
</evidence>
<feature type="compositionally biased region" description="Low complexity" evidence="1">
    <location>
        <begin position="177"/>
        <end position="190"/>
    </location>
</feature>
<dbReference type="Pfam" id="PF03906">
    <property type="entry name" value="Phage_T7_tail"/>
    <property type="match status" value="1"/>
</dbReference>
<evidence type="ECO:0000259" key="2">
    <source>
        <dbReference type="Pfam" id="PF03906"/>
    </source>
</evidence>
<reference evidence="3" key="1">
    <citation type="submission" date="2022-09" db="EMBL/GenBank/DDBJ databases">
        <title>Intensive care unit water sources are persistently colonized with multi-drug resistant bacteria and are the site of extensive horizontal gene transfer of antibiotic resistance genes.</title>
        <authorList>
            <person name="Diorio-Toth L."/>
        </authorList>
    </citation>
    <scope>NUCLEOTIDE SEQUENCE</scope>
    <source>
        <strain evidence="3">GD03704</strain>
    </source>
</reference>
<evidence type="ECO:0000313" key="4">
    <source>
        <dbReference type="Proteomes" id="UP001161697"/>
    </source>
</evidence>
<accession>A0AA42QB88</accession>
<name>A0AA42QB88_ECTOL</name>
<dbReference type="AlphaFoldDB" id="A0AA42QB88"/>
<feature type="domain" description="Bacteriophage T7 tail fibre protein-like N-terminal" evidence="2">
    <location>
        <begin position="3"/>
        <end position="129"/>
    </location>
</feature>
<sequence>MAITTIYTYPLNGTQKDFNIPFEYLARRFVVLTLIGADRRELALTTDYRFTSKTTIQTNVAWGPAGGYERIEIRRNTSATDRLVDFADGSILRASEMNTAQVQTLHVAEEARNMVADTISENSDGDLDARGRRLVNLADATEPGHAVTLRQEQAWSASALNQANRAQSEADRAAGQANTATTKASAASTSEANALSYRNTAEAHKNAAYGSESNAWTYQNNALSYRNTAEAHKNAAYGSESNAWTYQNNALSYKDAAAASAAQAAGYAAGVNMPSAAGQAGRMLAQKADNTGLEYIAPYTAYGIGRYSVLFPSDNPDNPNTVNGFYEINTWNGPGGIGWYRFIHERHSNNAGYATQLCFGPFEKAGVNRMYMRTCVQGLWTSWREFWHSGNFNPANYQLALGYTPVRSDTWSGSFNHIGYHPSYGCIVAQTDETFWGRVWTDNHAMGTLASFSGTGAVGTYAFLRNATGGTVNPDTLYGGSSLVYSSSNSSNGSLTATGTWRCMGNATSGAVTLFMRVS</sequence>
<dbReference type="EMBL" id="JAOCJE010000001">
    <property type="protein sequence ID" value="MDH1340567.1"/>
    <property type="molecule type" value="Genomic_DNA"/>
</dbReference>
<gene>
    <name evidence="3" type="ORF">N5J11_15295</name>
</gene>
<comment type="caution">
    <text evidence="3">The sequence shown here is derived from an EMBL/GenBank/DDBJ whole genome shotgun (WGS) entry which is preliminary data.</text>
</comment>
<dbReference type="InterPro" id="IPR005604">
    <property type="entry name" value="Phage_T7_tail_fibre-like_N"/>
</dbReference>
<feature type="region of interest" description="Disordered" evidence="1">
    <location>
        <begin position="160"/>
        <end position="190"/>
    </location>
</feature>
<dbReference type="RefSeq" id="WP_279534640.1">
    <property type="nucleotide sequence ID" value="NZ_CP104579.1"/>
</dbReference>
<evidence type="ECO:0000256" key="1">
    <source>
        <dbReference type="SAM" id="MobiDB-lite"/>
    </source>
</evidence>
<proteinExistence type="predicted"/>